<organism evidence="3 4">
    <name type="scientific">Candidatus Oscillibacter excrementigallinarum</name>
    <dbReference type="NCBI Taxonomy" id="2838716"/>
    <lineage>
        <taxon>Bacteria</taxon>
        <taxon>Bacillati</taxon>
        <taxon>Bacillota</taxon>
        <taxon>Clostridia</taxon>
        <taxon>Eubacteriales</taxon>
        <taxon>Oscillospiraceae</taxon>
        <taxon>Oscillibacter</taxon>
    </lineage>
</organism>
<proteinExistence type="inferred from homology"/>
<reference evidence="3" key="2">
    <citation type="submission" date="2021-04" db="EMBL/GenBank/DDBJ databases">
        <authorList>
            <person name="Gilroy R."/>
        </authorList>
    </citation>
    <scope>NUCLEOTIDE SEQUENCE</scope>
    <source>
        <strain evidence="3">ChiBcec18-1249</strain>
    </source>
</reference>
<comment type="subcellular location">
    <subcellularLocation>
        <location evidence="2">Cytoplasm</location>
    </subcellularLocation>
</comment>
<evidence type="ECO:0000256" key="1">
    <source>
        <dbReference type="ARBA" id="ARBA00022490"/>
    </source>
</evidence>
<dbReference type="GO" id="GO:0005737">
    <property type="term" value="C:cytoplasm"/>
    <property type="evidence" value="ECO:0007669"/>
    <property type="project" value="UniProtKB-SubCell"/>
</dbReference>
<gene>
    <name evidence="3" type="ORF">H9787_06505</name>
</gene>
<comment type="similarity">
    <text evidence="2">Belongs to the UPF0291 family.</text>
</comment>
<dbReference type="Gene3D" id="1.10.287.540">
    <property type="entry name" value="Helix hairpin bin"/>
    <property type="match status" value="1"/>
</dbReference>
<sequence length="69" mass="8215">MDQKQIDRINELARKARTPEGLTEWERMEQAALRREYIDSVLGDLKSQLDHTYVVDEQGNKRKLKQKED</sequence>
<dbReference type="PANTHER" id="PTHR37300">
    <property type="entry name" value="UPF0291 PROTEIN CBO2609/CLC_2481"/>
    <property type="match status" value="1"/>
</dbReference>
<accession>A0A9D2LIW3</accession>
<keyword evidence="1 2" id="KW-0963">Cytoplasm</keyword>
<name>A0A9D2LIW3_9FIRM</name>
<evidence type="ECO:0000313" key="4">
    <source>
        <dbReference type="Proteomes" id="UP000823824"/>
    </source>
</evidence>
<protein>
    <recommendedName>
        <fullName evidence="2">UPF0291 protein H9787_06505</fullName>
    </recommendedName>
</protein>
<dbReference type="SUPFAM" id="SSF158221">
    <property type="entry name" value="YnzC-like"/>
    <property type="match status" value="1"/>
</dbReference>
<dbReference type="Proteomes" id="UP000823824">
    <property type="component" value="Unassembled WGS sequence"/>
</dbReference>
<evidence type="ECO:0000256" key="2">
    <source>
        <dbReference type="HAMAP-Rule" id="MF_01103"/>
    </source>
</evidence>
<dbReference type="PANTHER" id="PTHR37300:SF1">
    <property type="entry name" value="UPF0291 PROTEIN YNZC"/>
    <property type="match status" value="1"/>
</dbReference>
<comment type="caution">
    <text evidence="3">The sequence shown here is derived from an EMBL/GenBank/DDBJ whole genome shotgun (WGS) entry which is preliminary data.</text>
</comment>
<dbReference type="InterPro" id="IPR009242">
    <property type="entry name" value="DUF896"/>
</dbReference>
<dbReference type="HAMAP" id="MF_01103">
    <property type="entry name" value="UPF0291"/>
    <property type="match status" value="1"/>
</dbReference>
<dbReference type="Pfam" id="PF05979">
    <property type="entry name" value="DUF896"/>
    <property type="match status" value="1"/>
</dbReference>
<evidence type="ECO:0000313" key="3">
    <source>
        <dbReference type="EMBL" id="HJB13346.1"/>
    </source>
</evidence>
<reference evidence="3" key="1">
    <citation type="journal article" date="2021" name="PeerJ">
        <title>Extensive microbial diversity within the chicken gut microbiome revealed by metagenomics and culture.</title>
        <authorList>
            <person name="Gilroy R."/>
            <person name="Ravi A."/>
            <person name="Getino M."/>
            <person name="Pursley I."/>
            <person name="Horton D.L."/>
            <person name="Alikhan N.F."/>
            <person name="Baker D."/>
            <person name="Gharbi K."/>
            <person name="Hall N."/>
            <person name="Watson M."/>
            <person name="Adriaenssens E.M."/>
            <person name="Foster-Nyarko E."/>
            <person name="Jarju S."/>
            <person name="Secka A."/>
            <person name="Antonio M."/>
            <person name="Oren A."/>
            <person name="Chaudhuri R.R."/>
            <person name="La Ragione R."/>
            <person name="Hildebrand F."/>
            <person name="Pallen M.J."/>
        </authorList>
    </citation>
    <scope>NUCLEOTIDE SEQUENCE</scope>
    <source>
        <strain evidence="3">ChiBcec18-1249</strain>
    </source>
</reference>
<dbReference type="EMBL" id="DWZJ01000053">
    <property type="protein sequence ID" value="HJB13346.1"/>
    <property type="molecule type" value="Genomic_DNA"/>
</dbReference>
<dbReference type="AlphaFoldDB" id="A0A9D2LIW3"/>